<dbReference type="AlphaFoldDB" id="A0A238UXF4"/>
<dbReference type="EMBL" id="FZNR01000001">
    <property type="protein sequence ID" value="SNR26942.1"/>
    <property type="molecule type" value="Genomic_DNA"/>
</dbReference>
<dbReference type="Proteomes" id="UP000198415">
    <property type="component" value="Unassembled WGS sequence"/>
</dbReference>
<keyword evidence="2" id="KW-1185">Reference proteome</keyword>
<name>A0A238UXF4_9ACTN</name>
<organism evidence="1 2">
    <name type="scientific">Actinoplanes regularis</name>
    <dbReference type="NCBI Taxonomy" id="52697"/>
    <lineage>
        <taxon>Bacteria</taxon>
        <taxon>Bacillati</taxon>
        <taxon>Actinomycetota</taxon>
        <taxon>Actinomycetes</taxon>
        <taxon>Micromonosporales</taxon>
        <taxon>Micromonosporaceae</taxon>
        <taxon>Actinoplanes</taxon>
    </lineage>
</organism>
<reference evidence="1 2" key="1">
    <citation type="submission" date="2017-06" db="EMBL/GenBank/DDBJ databases">
        <authorList>
            <person name="Kim H.J."/>
            <person name="Triplett B.A."/>
        </authorList>
    </citation>
    <scope>NUCLEOTIDE SEQUENCE [LARGE SCALE GENOMIC DNA]</scope>
    <source>
        <strain evidence="1 2">DSM 43151</strain>
    </source>
</reference>
<evidence type="ECO:0008006" key="3">
    <source>
        <dbReference type="Google" id="ProtNLM"/>
    </source>
</evidence>
<protein>
    <recommendedName>
        <fullName evidence="3">Nucleotidyltransferase domain-containing protein</fullName>
    </recommendedName>
</protein>
<evidence type="ECO:0000313" key="1">
    <source>
        <dbReference type="EMBL" id="SNR26942.1"/>
    </source>
</evidence>
<evidence type="ECO:0000313" key="2">
    <source>
        <dbReference type="Proteomes" id="UP000198415"/>
    </source>
</evidence>
<dbReference type="OrthoDB" id="7946528at2"/>
<gene>
    <name evidence="1" type="ORF">SAMN06264365_101341</name>
</gene>
<sequence>MGRPEELQAEARSVLALLEPLGALVPTGSYVSGLMVWRDLDVMLLGGPDFKPEDVLALLGKAVQIPGLTAFSYVDERGDRSPTGKQRDERFHVTLTVGEWRVDLSVWLHDDHGDVSEWHRDLAGRITDEERQAILAIKTIWHQRPEYPDEVGGFDICTAVLKHGVRSAVEFGAWLREAPARR</sequence>
<proteinExistence type="predicted"/>
<accession>A0A238UXF4</accession>
<dbReference type="RefSeq" id="WP_089291140.1">
    <property type="nucleotide sequence ID" value="NZ_BOMU01000009.1"/>
</dbReference>